<organism evidence="4 5">
    <name type="scientific">Rhizobium oryzicola</name>
    <dbReference type="NCBI Taxonomy" id="1232668"/>
    <lineage>
        <taxon>Bacteria</taxon>
        <taxon>Pseudomonadati</taxon>
        <taxon>Pseudomonadota</taxon>
        <taxon>Alphaproteobacteria</taxon>
        <taxon>Hyphomicrobiales</taxon>
        <taxon>Rhizobiaceae</taxon>
        <taxon>Rhizobium/Agrobacterium group</taxon>
        <taxon>Rhizobium</taxon>
    </lineage>
</organism>
<reference evidence="4" key="2">
    <citation type="submission" date="2023-07" db="EMBL/GenBank/DDBJ databases">
        <authorList>
            <person name="Sun H."/>
        </authorList>
    </citation>
    <scope>NUCLEOTIDE SEQUENCE</scope>
    <source>
        <strain evidence="4">05753</strain>
    </source>
</reference>
<evidence type="ECO:0000256" key="1">
    <source>
        <dbReference type="ARBA" id="ARBA00022651"/>
    </source>
</evidence>
<dbReference type="PANTHER" id="PTHR43772">
    <property type="entry name" value="ENDO-1,4-BETA-XYLANASE"/>
    <property type="match status" value="1"/>
</dbReference>
<protein>
    <recommendedName>
        <fullName evidence="3">Glucosamine inositolphosphorylceramide transferase 1 N-terminal domain-containing protein</fullName>
    </recommendedName>
</protein>
<dbReference type="InterPro" id="IPR023296">
    <property type="entry name" value="Glyco_hydro_beta-prop_sf"/>
</dbReference>
<dbReference type="PANTHER" id="PTHR43772:SF2">
    <property type="entry name" value="PUTATIVE (AFU_ORTHOLOGUE AFUA_2G04480)-RELATED"/>
    <property type="match status" value="1"/>
</dbReference>
<keyword evidence="2" id="KW-0119">Carbohydrate metabolism</keyword>
<accession>A0ABT8SWJ8</accession>
<dbReference type="Gene3D" id="2.115.10.20">
    <property type="entry name" value="Glycosyl hydrolase domain, family 43"/>
    <property type="match status" value="1"/>
</dbReference>
<dbReference type="EMBL" id="JAUKWQ010000003">
    <property type="protein sequence ID" value="MDO1582789.1"/>
    <property type="molecule type" value="Genomic_DNA"/>
</dbReference>
<name>A0ABT8SWJ8_9HYPH</name>
<reference evidence="4" key="1">
    <citation type="journal article" date="2015" name="Int. J. Syst. Evol. Microbiol.">
        <title>Rhizobium oryzicola sp. nov., potential plant-growth-promoting endophytic bacteria isolated from rice roots.</title>
        <authorList>
            <person name="Zhang X.X."/>
            <person name="Gao J.S."/>
            <person name="Cao Y.H."/>
            <person name="Sheirdil R.A."/>
            <person name="Wang X.C."/>
            <person name="Zhang L."/>
        </authorList>
    </citation>
    <scope>NUCLEOTIDE SEQUENCE</scope>
    <source>
        <strain evidence="4">05753</strain>
    </source>
</reference>
<dbReference type="Proteomes" id="UP001169006">
    <property type="component" value="Unassembled WGS sequence"/>
</dbReference>
<comment type="caution">
    <text evidence="4">The sequence shown here is derived from an EMBL/GenBank/DDBJ whole genome shotgun (WGS) entry which is preliminary data.</text>
</comment>
<keyword evidence="1" id="KW-0624">Polysaccharide degradation</keyword>
<dbReference type="SUPFAM" id="SSF75005">
    <property type="entry name" value="Arabinanase/levansucrase/invertase"/>
    <property type="match status" value="1"/>
</dbReference>
<keyword evidence="5" id="KW-1185">Reference proteome</keyword>
<gene>
    <name evidence="4" type="ORF">Q2T52_11920</name>
</gene>
<sequence>MKILLKVREGLNGSLITVKERLEAVGHSIHLERSLTAPHGSPLARFILALEDKILWSQDQNIVSKEPAAAFQPDLIIDLTNEVSRTDIPRMTIEINGHTDFATALASVKTKSRHADVVVLLDGRAIASGRPMMTRQAYLSKTRDELNAAVETILLSAVVRLSAGHSETIVHAPNRVQNPSFLLRYIHDFADAAFRRIGGQLSRNRRPFYWKTAWRLTNGATLTSHAPDTVPTLFNELGDDGARFYADPFPFEYMGRTYVFLEEFPYQEGKGVISVTELGEDGSLSPPRVILREDHHLSYPNVFEDEGSIFMIPESGSIHEVVLYRAEKFPDRWVRDCVLIRDHNINDATLVRRDGRYWMFATEKIGKGSASDTLVVFSATQLKGPWLPHKLNPILIDKSGARPGGHVIQEDERLFLPVQDGSEVYGGGLGMREILCLDDENVILGNVIQIQPGSAWSKKGIHTYNRCGLLEVVDSTW</sequence>
<dbReference type="InterPro" id="IPR052176">
    <property type="entry name" value="Glycosyl_Hydrlase_43_Enz"/>
</dbReference>
<dbReference type="InterPro" id="IPR056442">
    <property type="entry name" value="GINT1_N"/>
</dbReference>
<dbReference type="RefSeq" id="WP_302076959.1">
    <property type="nucleotide sequence ID" value="NZ_JAUKWQ010000003.1"/>
</dbReference>
<feature type="domain" description="Glucosamine inositolphosphorylceramide transferase 1 N-terminal" evidence="3">
    <location>
        <begin position="242"/>
        <end position="462"/>
    </location>
</feature>
<evidence type="ECO:0000256" key="2">
    <source>
        <dbReference type="ARBA" id="ARBA00023277"/>
    </source>
</evidence>
<evidence type="ECO:0000313" key="4">
    <source>
        <dbReference type="EMBL" id="MDO1582789.1"/>
    </source>
</evidence>
<evidence type="ECO:0000313" key="5">
    <source>
        <dbReference type="Proteomes" id="UP001169006"/>
    </source>
</evidence>
<dbReference type="Pfam" id="PF24793">
    <property type="entry name" value="GINT1_N"/>
    <property type="match status" value="1"/>
</dbReference>
<keyword evidence="1" id="KW-0858">Xylan degradation</keyword>
<evidence type="ECO:0000259" key="3">
    <source>
        <dbReference type="Pfam" id="PF24793"/>
    </source>
</evidence>
<proteinExistence type="predicted"/>